<dbReference type="EMBL" id="OCSU01000001">
    <property type="protein sequence ID" value="SOE64145.1"/>
    <property type="molecule type" value="Genomic_DNA"/>
</dbReference>
<organism evidence="2 3">
    <name type="scientific">Caballeronia arationis</name>
    <dbReference type="NCBI Taxonomy" id="1777142"/>
    <lineage>
        <taxon>Bacteria</taxon>
        <taxon>Pseudomonadati</taxon>
        <taxon>Pseudomonadota</taxon>
        <taxon>Betaproteobacteria</taxon>
        <taxon>Burkholderiales</taxon>
        <taxon>Burkholderiaceae</taxon>
        <taxon>Caballeronia</taxon>
    </lineage>
</organism>
<protein>
    <submittedName>
        <fullName evidence="2">GTPase SAR1 family protein</fullName>
    </submittedName>
</protein>
<name>A0A7Z7I596_9BURK</name>
<sequence>MKADASNEERLIADVDAFEFITHDVTTIVHSMEEWLARLSAHLQSNRRTWRGLKEQSELARKADAINTLVNQSMVGWTEQWQSYEPARAFADSFDDKVLLLVFGKFNAGKSSFCNLLASRFAAHGKDVRYFYLDGGQIVETPERFQAGVTEMTSRLQGVRLAGKLVLVDTPGLHSVTPENAGLTQRFTDSADGVLWLTSSTSPGQVQELDELGRELHKNKPLLPVVTRSDVYEEDEVDGEIRKILRNKTQENRTEQEDDVNIRAADKLSQMGVAAELLKPPVSISTYFAGAHGQTHAAMNEAGFERLFAALIAVTEPTLAYKRRKQAEVLLHHLAENVIGALNSKVVSLRIVGGIYG</sequence>
<gene>
    <name evidence="2" type="ORF">SAMN05446927_2672</name>
</gene>
<dbReference type="Gene3D" id="3.40.50.300">
    <property type="entry name" value="P-loop containing nucleotide triphosphate hydrolases"/>
    <property type="match status" value="1"/>
</dbReference>
<proteinExistence type="predicted"/>
<dbReference type="SUPFAM" id="SSF52540">
    <property type="entry name" value="P-loop containing nucleoside triphosphate hydrolases"/>
    <property type="match status" value="1"/>
</dbReference>
<dbReference type="RefSeq" id="WP_087135593.1">
    <property type="nucleotide sequence ID" value="NZ_FCOG02000334.1"/>
</dbReference>
<dbReference type="InterPro" id="IPR027417">
    <property type="entry name" value="P-loop_NTPase"/>
</dbReference>
<dbReference type="Pfam" id="PF01926">
    <property type="entry name" value="MMR_HSR1"/>
    <property type="match status" value="1"/>
</dbReference>
<dbReference type="InterPro" id="IPR006073">
    <property type="entry name" value="GTP-bd"/>
</dbReference>
<dbReference type="OrthoDB" id="7230468at2"/>
<evidence type="ECO:0000259" key="1">
    <source>
        <dbReference type="Pfam" id="PF01926"/>
    </source>
</evidence>
<dbReference type="AlphaFoldDB" id="A0A7Z7I596"/>
<dbReference type="GO" id="GO:0005525">
    <property type="term" value="F:GTP binding"/>
    <property type="evidence" value="ECO:0007669"/>
    <property type="project" value="InterPro"/>
</dbReference>
<keyword evidence="3" id="KW-1185">Reference proteome</keyword>
<feature type="domain" description="G" evidence="1">
    <location>
        <begin position="101"/>
        <end position="227"/>
    </location>
</feature>
<evidence type="ECO:0000313" key="3">
    <source>
        <dbReference type="Proteomes" id="UP000219522"/>
    </source>
</evidence>
<evidence type="ECO:0000313" key="2">
    <source>
        <dbReference type="EMBL" id="SOE64145.1"/>
    </source>
</evidence>
<accession>A0A7Z7I596</accession>
<comment type="caution">
    <text evidence="2">The sequence shown here is derived from an EMBL/GenBank/DDBJ whole genome shotgun (WGS) entry which is preliminary data.</text>
</comment>
<dbReference type="Proteomes" id="UP000219522">
    <property type="component" value="Unassembled WGS sequence"/>
</dbReference>
<reference evidence="2 3" key="1">
    <citation type="submission" date="2017-09" db="EMBL/GenBank/DDBJ databases">
        <authorList>
            <person name="Varghese N."/>
            <person name="Submissions S."/>
        </authorList>
    </citation>
    <scope>NUCLEOTIDE SEQUENCE [LARGE SCALE GENOMIC DNA]</scope>
    <source>
        <strain evidence="2 3">OK806</strain>
    </source>
</reference>